<dbReference type="Gene3D" id="3.30.530.20">
    <property type="match status" value="1"/>
</dbReference>
<protein>
    <recommendedName>
        <fullName evidence="5">MSP domain-containing protein</fullName>
    </recommendedName>
</protein>
<dbReference type="GO" id="GO:0000976">
    <property type="term" value="F:transcription cis-regulatory region binding"/>
    <property type="evidence" value="ECO:0000318"/>
    <property type="project" value="GO_Central"/>
</dbReference>
<dbReference type="InterPro" id="IPR008962">
    <property type="entry name" value="PapD-like_sf"/>
</dbReference>
<dbReference type="PROSITE" id="PS50202">
    <property type="entry name" value="MSP"/>
    <property type="match status" value="1"/>
</dbReference>
<feature type="repeat" description="ANK" evidence="4">
    <location>
        <begin position="172"/>
        <end position="204"/>
    </location>
</feature>
<dbReference type="PANTHER" id="PTHR24198:SF165">
    <property type="entry name" value="ANKYRIN REPEAT-CONTAINING PROTEIN-RELATED"/>
    <property type="match status" value="1"/>
</dbReference>
<evidence type="ECO:0000256" key="1">
    <source>
        <dbReference type="ARBA" id="ARBA00009744"/>
    </source>
</evidence>
<dbReference type="PANTHER" id="PTHR24198">
    <property type="entry name" value="ANKYRIN REPEAT AND PROTEIN KINASE DOMAIN-CONTAINING PROTEIN"/>
    <property type="match status" value="1"/>
</dbReference>
<dbReference type="InterPro" id="IPR000535">
    <property type="entry name" value="MSP_dom"/>
</dbReference>
<dbReference type="AlphaFoldDB" id="A0A9R1XT43"/>
<accession>A0A9R1XT43</accession>
<comment type="caution">
    <text evidence="6">The sequence shown here is derived from an EMBL/GenBank/DDBJ whole genome shotgun (WGS) entry which is preliminary data.</text>
</comment>
<feature type="repeat" description="ANK" evidence="4">
    <location>
        <begin position="424"/>
        <end position="456"/>
    </location>
</feature>
<dbReference type="Gene3D" id="2.60.40.10">
    <property type="entry name" value="Immunoglobulins"/>
    <property type="match status" value="1"/>
</dbReference>
<dbReference type="EMBL" id="NBSK02000001">
    <property type="protein sequence ID" value="KAJ0224826.1"/>
    <property type="molecule type" value="Genomic_DNA"/>
</dbReference>
<dbReference type="GO" id="GO:0038023">
    <property type="term" value="F:signaling receptor activity"/>
    <property type="evidence" value="ECO:0007669"/>
    <property type="project" value="InterPro"/>
</dbReference>
<dbReference type="PRINTS" id="PR01415">
    <property type="entry name" value="ANKYRIN"/>
</dbReference>
<dbReference type="InterPro" id="IPR000916">
    <property type="entry name" value="Bet_v_I/MLP"/>
</dbReference>
<dbReference type="SUPFAM" id="SSF48403">
    <property type="entry name" value="Ankyrin repeat"/>
    <property type="match status" value="1"/>
</dbReference>
<dbReference type="GO" id="GO:0004864">
    <property type="term" value="F:protein phosphatase inhibitor activity"/>
    <property type="evidence" value="ECO:0007669"/>
    <property type="project" value="InterPro"/>
</dbReference>
<organism evidence="6 7">
    <name type="scientific">Lactuca sativa</name>
    <name type="common">Garden lettuce</name>
    <dbReference type="NCBI Taxonomy" id="4236"/>
    <lineage>
        <taxon>Eukaryota</taxon>
        <taxon>Viridiplantae</taxon>
        <taxon>Streptophyta</taxon>
        <taxon>Embryophyta</taxon>
        <taxon>Tracheophyta</taxon>
        <taxon>Spermatophyta</taxon>
        <taxon>Magnoliopsida</taxon>
        <taxon>eudicotyledons</taxon>
        <taxon>Gunneridae</taxon>
        <taxon>Pentapetalae</taxon>
        <taxon>asterids</taxon>
        <taxon>campanulids</taxon>
        <taxon>Asterales</taxon>
        <taxon>Asteraceae</taxon>
        <taxon>Cichorioideae</taxon>
        <taxon>Cichorieae</taxon>
        <taxon>Lactucinae</taxon>
        <taxon>Lactuca</taxon>
    </lineage>
</organism>
<dbReference type="SMART" id="SM00248">
    <property type="entry name" value="ANK"/>
    <property type="match status" value="9"/>
</dbReference>
<dbReference type="PROSITE" id="PS50297">
    <property type="entry name" value="ANK_REP_REGION"/>
    <property type="match status" value="7"/>
</dbReference>
<dbReference type="Gene3D" id="1.25.40.20">
    <property type="entry name" value="Ankyrin repeat-containing domain"/>
    <property type="match status" value="3"/>
</dbReference>
<dbReference type="Pfam" id="PF00407">
    <property type="entry name" value="Bet_v_1"/>
    <property type="match status" value="1"/>
</dbReference>
<comment type="similarity">
    <text evidence="1">Belongs to the BetVI family.</text>
</comment>
<evidence type="ECO:0000256" key="4">
    <source>
        <dbReference type="PROSITE-ProRule" id="PRU00023"/>
    </source>
</evidence>
<evidence type="ECO:0000256" key="2">
    <source>
        <dbReference type="ARBA" id="ARBA00022737"/>
    </source>
</evidence>
<dbReference type="PRINTS" id="PR00634">
    <property type="entry name" value="BETALLERGEN"/>
</dbReference>
<dbReference type="Pfam" id="PF00635">
    <property type="entry name" value="Motile_Sperm"/>
    <property type="match status" value="1"/>
</dbReference>
<dbReference type="InterPro" id="IPR013783">
    <property type="entry name" value="Ig-like_fold"/>
</dbReference>
<evidence type="ECO:0000259" key="5">
    <source>
        <dbReference type="PROSITE" id="PS50202"/>
    </source>
</evidence>
<dbReference type="SUPFAM" id="SSF55961">
    <property type="entry name" value="Bet v1-like"/>
    <property type="match status" value="1"/>
</dbReference>
<feature type="repeat" description="ANK" evidence="4">
    <location>
        <begin position="205"/>
        <end position="237"/>
    </location>
</feature>
<evidence type="ECO:0000313" key="7">
    <source>
        <dbReference type="Proteomes" id="UP000235145"/>
    </source>
</evidence>
<feature type="repeat" description="ANK" evidence="4">
    <location>
        <begin position="304"/>
        <end position="336"/>
    </location>
</feature>
<feature type="repeat" description="ANK" evidence="4">
    <location>
        <begin position="391"/>
        <end position="423"/>
    </location>
</feature>
<dbReference type="InterPro" id="IPR023393">
    <property type="entry name" value="START-like_dom_sf"/>
</dbReference>
<dbReference type="GO" id="GO:0045944">
    <property type="term" value="P:positive regulation of transcription by RNA polymerase II"/>
    <property type="evidence" value="ECO:0000318"/>
    <property type="project" value="GO_Central"/>
</dbReference>
<dbReference type="FunFam" id="3.30.530.20:FF:000007">
    <property type="entry name" value="Major pollen allergen Bet v 1-A"/>
    <property type="match status" value="1"/>
</dbReference>
<dbReference type="CDD" id="cd07816">
    <property type="entry name" value="Bet_v1-like"/>
    <property type="match status" value="1"/>
</dbReference>
<sequence length="693" mass="75608">MALITLEPSNVVAIRIEQGQRCYGQLTLRNVMYTMPVAFRLQPMNKSRYTIRPQSGIISPLTTVTIEITYDFQDSSLPRGGSFPYSDDSFLLHSVVVPGASAKNPTSTHDSVPSDWFTTRKKQVFLDSAIRVMFVGSMVMTRLVKNGSIDEIREVLEKSDPSWNAVDSVDSEGQSLLHLAVSKSRPDLVQVLLEFDPDVECRNWSGSTPLESAASSGETLIVELLLAHRASIERFESSTWGAVHLAAGGGHVDVLKLLLLRGANVNSLMKDGNTALHLAVEERRRDCARVLLAAGAKVDIGNSDNETPLHISAALGDDNMVKLLLQKGCNKDIKNKLGKTAYDVAAEHGHTRLFDVLRLGDRLSVAARKGEVRAINRLLDGGAAINGVDQHGWTGLHRASFKGHTDVVRVLIEKGVNIDARDEDGYTAMHCAVESGNVDVLELLVKKGADVKARTNKGVTAMQIADSLNYAGVIRILINGGANRDEVKKVSQSLPAFGNKIGGRLDKETIKKRTTRAKVVRGSFGYSGSPLARPSKTMGVLTYTDEHISTISPSRIFKASIIDSHNLMPKLLPDAIKSVEFIKGDGGAGSIKQINFAGGFVKHEIDEVNEKTFTYKYSLIEGMGISDKIEKVSYDIKFEGSPDNGTIAKMTTTIYTHGDFELKEEELNAGKEKVLGLYKVVEGYLLKNPDAYV</sequence>
<reference evidence="6 7" key="1">
    <citation type="journal article" date="2017" name="Nat. Commun.">
        <title>Genome assembly with in vitro proximity ligation data and whole-genome triplication in lettuce.</title>
        <authorList>
            <person name="Reyes-Chin-Wo S."/>
            <person name="Wang Z."/>
            <person name="Yang X."/>
            <person name="Kozik A."/>
            <person name="Arikit S."/>
            <person name="Song C."/>
            <person name="Xia L."/>
            <person name="Froenicke L."/>
            <person name="Lavelle D.O."/>
            <person name="Truco M.J."/>
            <person name="Xia R."/>
            <person name="Zhu S."/>
            <person name="Xu C."/>
            <person name="Xu H."/>
            <person name="Xu X."/>
            <person name="Cox K."/>
            <person name="Korf I."/>
            <person name="Meyers B.C."/>
            <person name="Michelmore R.W."/>
        </authorList>
    </citation>
    <scope>NUCLEOTIDE SEQUENCE [LARGE SCALE GENOMIC DNA]</scope>
    <source>
        <strain evidence="7">cv. Salinas</strain>
        <tissue evidence="6">Seedlings</tissue>
    </source>
</reference>
<keyword evidence="7" id="KW-1185">Reference proteome</keyword>
<dbReference type="InterPro" id="IPR024949">
    <property type="entry name" value="Bet_v_I_allergen"/>
</dbReference>
<dbReference type="InterPro" id="IPR002110">
    <property type="entry name" value="Ankyrin_rpt"/>
</dbReference>
<dbReference type="Pfam" id="PF12796">
    <property type="entry name" value="Ank_2"/>
    <property type="match status" value="3"/>
</dbReference>
<feature type="repeat" description="ANK" evidence="4">
    <location>
        <begin position="238"/>
        <end position="270"/>
    </location>
</feature>
<dbReference type="GO" id="GO:0009738">
    <property type="term" value="P:abscisic acid-activated signaling pathway"/>
    <property type="evidence" value="ECO:0007669"/>
    <property type="project" value="InterPro"/>
</dbReference>
<evidence type="ECO:0000313" key="6">
    <source>
        <dbReference type="EMBL" id="KAJ0224826.1"/>
    </source>
</evidence>
<dbReference type="GO" id="GO:0006952">
    <property type="term" value="P:defense response"/>
    <property type="evidence" value="ECO:0007669"/>
    <property type="project" value="InterPro"/>
</dbReference>
<dbReference type="GO" id="GO:0010427">
    <property type="term" value="F:abscisic acid binding"/>
    <property type="evidence" value="ECO:0007669"/>
    <property type="project" value="InterPro"/>
</dbReference>
<evidence type="ECO:0000256" key="3">
    <source>
        <dbReference type="ARBA" id="ARBA00023043"/>
    </source>
</evidence>
<dbReference type="Proteomes" id="UP000235145">
    <property type="component" value="Unassembled WGS sequence"/>
</dbReference>
<proteinExistence type="inferred from homology"/>
<gene>
    <name evidence="6" type="ORF">LSAT_V11C100022810</name>
</gene>
<dbReference type="PROSITE" id="PS50088">
    <property type="entry name" value="ANK_REPEAT"/>
    <property type="match status" value="7"/>
</dbReference>
<dbReference type="GO" id="GO:0005634">
    <property type="term" value="C:nucleus"/>
    <property type="evidence" value="ECO:0000318"/>
    <property type="project" value="GO_Central"/>
</dbReference>
<keyword evidence="2" id="KW-0677">Repeat</keyword>
<keyword evidence="3 4" id="KW-0040">ANK repeat</keyword>
<dbReference type="Pfam" id="PF00023">
    <property type="entry name" value="Ank"/>
    <property type="match status" value="1"/>
</dbReference>
<dbReference type="InterPro" id="IPR036770">
    <property type="entry name" value="Ankyrin_rpt-contain_sf"/>
</dbReference>
<feature type="domain" description="MSP" evidence="5">
    <location>
        <begin position="3"/>
        <end position="135"/>
    </location>
</feature>
<dbReference type="SUPFAM" id="SSF49354">
    <property type="entry name" value="PapD-like"/>
    <property type="match status" value="1"/>
</dbReference>
<feature type="repeat" description="ANK" evidence="4">
    <location>
        <begin position="271"/>
        <end position="303"/>
    </location>
</feature>
<name>A0A9R1XT43_LACSA</name>